<feature type="domain" description="C2H2-type" evidence="9">
    <location>
        <begin position="834"/>
        <end position="862"/>
    </location>
</feature>
<feature type="domain" description="ZAD" evidence="10">
    <location>
        <begin position="5"/>
        <end position="87"/>
    </location>
</feature>
<comment type="subcellular location">
    <subcellularLocation>
        <location evidence="1">Nucleus</location>
    </subcellularLocation>
</comment>
<evidence type="ECO:0000259" key="9">
    <source>
        <dbReference type="PROSITE" id="PS50157"/>
    </source>
</evidence>
<accession>A0A0M3QYP5</accession>
<dbReference type="PROSITE" id="PS51915">
    <property type="entry name" value="ZAD"/>
    <property type="match status" value="1"/>
</dbReference>
<evidence type="ECO:0000313" key="11">
    <source>
        <dbReference type="EMBL" id="ALC47969.1"/>
    </source>
</evidence>
<feature type="domain" description="C2H2-type" evidence="9">
    <location>
        <begin position="986"/>
        <end position="1013"/>
    </location>
</feature>
<dbReference type="PROSITE" id="PS50157">
    <property type="entry name" value="ZINC_FINGER_C2H2_2"/>
    <property type="match status" value="14"/>
</dbReference>
<dbReference type="AlphaFoldDB" id="A0A0M3QYP5"/>
<dbReference type="STRING" id="30019.A0A0M3QYP5"/>
<evidence type="ECO:0000256" key="7">
    <source>
        <dbReference type="PROSITE-ProRule" id="PRU00042"/>
    </source>
</evidence>
<feature type="domain" description="C2H2-type" evidence="9">
    <location>
        <begin position="1042"/>
        <end position="1069"/>
    </location>
</feature>
<dbReference type="InterPro" id="IPR013087">
    <property type="entry name" value="Znf_C2H2_type"/>
</dbReference>
<keyword evidence="2 8" id="KW-0479">Metal-binding</keyword>
<evidence type="ECO:0000256" key="4">
    <source>
        <dbReference type="ARBA" id="ARBA00022771"/>
    </source>
</evidence>
<dbReference type="PANTHER" id="PTHR24393">
    <property type="entry name" value="ZINC FINGER PROTEIN"/>
    <property type="match status" value="1"/>
</dbReference>
<organism evidence="11 12">
    <name type="scientific">Drosophila busckii</name>
    <name type="common">Fruit fly</name>
    <dbReference type="NCBI Taxonomy" id="30019"/>
    <lineage>
        <taxon>Eukaryota</taxon>
        <taxon>Metazoa</taxon>
        <taxon>Ecdysozoa</taxon>
        <taxon>Arthropoda</taxon>
        <taxon>Hexapoda</taxon>
        <taxon>Insecta</taxon>
        <taxon>Pterygota</taxon>
        <taxon>Neoptera</taxon>
        <taxon>Endopterygota</taxon>
        <taxon>Diptera</taxon>
        <taxon>Brachycera</taxon>
        <taxon>Muscomorpha</taxon>
        <taxon>Ephydroidea</taxon>
        <taxon>Drosophilidae</taxon>
        <taxon>Drosophila</taxon>
    </lineage>
</organism>
<evidence type="ECO:0000259" key="10">
    <source>
        <dbReference type="PROSITE" id="PS51915"/>
    </source>
</evidence>
<feature type="binding site" evidence="8">
    <location>
        <position position="60"/>
    </location>
    <ligand>
        <name>Zn(2+)</name>
        <dbReference type="ChEBI" id="CHEBI:29105"/>
    </ligand>
</feature>
<keyword evidence="12" id="KW-1185">Reference proteome</keyword>
<dbReference type="OrthoDB" id="8117402at2759"/>
<dbReference type="EMBL" id="CP012526">
    <property type="protein sequence ID" value="ALC47969.1"/>
    <property type="molecule type" value="Genomic_DNA"/>
</dbReference>
<dbReference type="SMART" id="SM00868">
    <property type="entry name" value="zf-AD"/>
    <property type="match status" value="1"/>
</dbReference>
<dbReference type="Pfam" id="PF07776">
    <property type="entry name" value="zf-AD"/>
    <property type="match status" value="1"/>
</dbReference>
<feature type="domain" description="C2H2-type" evidence="9">
    <location>
        <begin position="1014"/>
        <end position="1041"/>
    </location>
</feature>
<evidence type="ECO:0000313" key="12">
    <source>
        <dbReference type="Proteomes" id="UP000494163"/>
    </source>
</evidence>
<keyword evidence="3" id="KW-0677">Repeat</keyword>
<dbReference type="FunFam" id="3.30.160.60:FF:002455">
    <property type="entry name" value="FI03704p"/>
    <property type="match status" value="1"/>
</dbReference>
<evidence type="ECO:0000256" key="5">
    <source>
        <dbReference type="ARBA" id="ARBA00022833"/>
    </source>
</evidence>
<feature type="domain" description="C2H2-type" evidence="9">
    <location>
        <begin position="774"/>
        <end position="802"/>
    </location>
</feature>
<dbReference type="Proteomes" id="UP000494163">
    <property type="component" value="Chromosome 3R"/>
</dbReference>
<dbReference type="Pfam" id="PF13912">
    <property type="entry name" value="zf-C2H2_6"/>
    <property type="match status" value="1"/>
</dbReference>
<feature type="domain" description="C2H2-type" evidence="9">
    <location>
        <begin position="958"/>
        <end position="985"/>
    </location>
</feature>
<dbReference type="Pfam" id="PF00096">
    <property type="entry name" value="zf-C2H2"/>
    <property type="match status" value="7"/>
</dbReference>
<dbReference type="FunFam" id="3.30.160.60:FF:000624">
    <property type="entry name" value="zinc finger protein 697"/>
    <property type="match status" value="1"/>
</dbReference>
<keyword evidence="5 8" id="KW-0862">Zinc</keyword>
<dbReference type="SUPFAM" id="SSF57667">
    <property type="entry name" value="beta-beta-alpha zinc fingers"/>
    <property type="match status" value="6"/>
</dbReference>
<dbReference type="InterPro" id="IPR036236">
    <property type="entry name" value="Znf_C2H2_sf"/>
</dbReference>
<dbReference type="GO" id="GO:0001228">
    <property type="term" value="F:DNA-binding transcription activator activity, RNA polymerase II-specific"/>
    <property type="evidence" value="ECO:0007669"/>
    <property type="project" value="TreeGrafter"/>
</dbReference>
<keyword evidence="6" id="KW-0539">Nucleus</keyword>
<feature type="domain" description="C2H2-type" evidence="9">
    <location>
        <begin position="930"/>
        <end position="957"/>
    </location>
</feature>
<sequence length="1071" mass="123766">MLPANLCLACGKQDDNVHPLSRRATKYTSKCFKDMLLELTQIQTDPLLEQLDDKLPQGICSDCLCKLDDSYKFVSRARQVYDELLTKLRNGLQKDCLDETLIDMEIHHIKRETDVNPSHACGENATHINDSNGEAIAAYKWHAEIDMESTYEDVNSAGNVTRQGRQRSKQQTKMEFGTLEGRHACEVCGKTFSWLRGMQRHARIHLEAPSHVCDTCGKSFLRKDMYTLHLRSHTDSRCQAPDLGNEWLFAQRLYSSTPLTCIKCKLCGLKCDRIKQLRVHLAEHISPETLCNLRLDSDLVKEQFGLQHTQVNMTDIKRQVCSDIAKGDQLDRYCEVVNAHGYEISLSDSDEEVEDLTAPYQCLSCNTFYTRKFMIIRHTLEQHPESCQRCDICQIGFVCDKLLDQHRRTQCHSPLKRYNCRDCPGKFIWKQNCDRHACIQNKLQSDTVDVKPRHTRLGRKRSPTSSKLQCPECDKVFIWPKDLTRHKRMHQPQTCAQYECTHCERKFYRKDGLKSHLRVHGEHLDTALVLSTSTSEQQTATPIMLQQLSQANGCKLIQCMICFSRHARISDLRHHLSIHQSGVKFENIENIADISRALYPEISVPFEKYQLIQRIQSDVTNGVELDRFISITNEIGIELSLESSETDSDLESEVAAVIKDRIYSCDLCQFKEVADSGEQSQDKLPMSATVDSYECVECKRTFKIQKDLTRHMLIHAHESSKYRCRWCARRFYHKLNLLQHLKRHGINAAQLPYAEALLNATCQPHGRKCIECKYTCSICHLRCSRKYELHQHQQAMHRLERISDGCNLCIYKSVSLELIKYHQRLLCENLEKQFKCLKCEYKFMWESNLLRHLQLQHPSTDDNSKDAPAKSTQNESKAECQIFQCGQCTRKYNRKDRLAAHVKKCHAPGALFNSTKAAASSQNTKHQKSFLCAFCGKAVSSSSNLIIHIRRHTGEKPFKCDFCDMAFPRSSDLQVHRRTHTGERPHICTVCQKGFARSYKLQQHMRIHSGERPYKCTYCDKSFTQSNDLTLHIRRHTGERPYECDTCGDRFIQGTALKNHRMQHGHNQVDK</sequence>
<feature type="domain" description="C2H2-type" evidence="9">
    <location>
        <begin position="468"/>
        <end position="495"/>
    </location>
</feature>
<dbReference type="GO" id="GO:0008270">
    <property type="term" value="F:zinc ion binding"/>
    <property type="evidence" value="ECO:0007669"/>
    <property type="project" value="UniProtKB-UniRule"/>
</dbReference>
<keyword evidence="4 7" id="KW-0863">Zinc-finger</keyword>
<proteinExistence type="predicted"/>
<gene>
    <name evidence="11" type="ORF">Dbus_chr3Rg2719</name>
</gene>
<feature type="domain" description="C2H2-type" evidence="9">
    <location>
        <begin position="498"/>
        <end position="520"/>
    </location>
</feature>
<dbReference type="PROSITE" id="PS00028">
    <property type="entry name" value="ZINC_FINGER_C2H2_1"/>
    <property type="match status" value="16"/>
</dbReference>
<dbReference type="FunFam" id="3.30.160.60:FF:001119">
    <property type="entry name" value="zinc finger protein 408"/>
    <property type="match status" value="1"/>
</dbReference>
<name>A0A0M3QYP5_DROBS</name>
<protein>
    <submittedName>
        <fullName evidence="11">CG11902</fullName>
    </submittedName>
</protein>
<evidence type="ECO:0000256" key="1">
    <source>
        <dbReference type="ARBA" id="ARBA00004123"/>
    </source>
</evidence>
<dbReference type="SMART" id="SM00355">
    <property type="entry name" value="ZnF_C2H2"/>
    <property type="match status" value="18"/>
</dbReference>
<evidence type="ECO:0000256" key="8">
    <source>
        <dbReference type="PROSITE-ProRule" id="PRU01263"/>
    </source>
</evidence>
<feature type="domain" description="C2H2-type" evidence="9">
    <location>
        <begin position="883"/>
        <end position="907"/>
    </location>
</feature>
<dbReference type="GO" id="GO:0000978">
    <property type="term" value="F:RNA polymerase II cis-regulatory region sequence-specific DNA binding"/>
    <property type="evidence" value="ECO:0007669"/>
    <property type="project" value="TreeGrafter"/>
</dbReference>
<feature type="binding site" evidence="8">
    <location>
        <position position="7"/>
    </location>
    <ligand>
        <name>Zn(2+)</name>
        <dbReference type="ChEBI" id="CHEBI:29105"/>
    </ligand>
</feature>
<dbReference type="PANTHER" id="PTHR24393:SF34">
    <property type="entry name" value="PR_SET DOMAIN 13"/>
    <property type="match status" value="1"/>
</dbReference>
<dbReference type="GO" id="GO:0005634">
    <property type="term" value="C:nucleus"/>
    <property type="evidence" value="ECO:0007669"/>
    <property type="project" value="UniProtKB-SubCell"/>
</dbReference>
<evidence type="ECO:0000256" key="2">
    <source>
        <dbReference type="ARBA" id="ARBA00022723"/>
    </source>
</evidence>
<feature type="domain" description="C2H2-type" evidence="9">
    <location>
        <begin position="722"/>
        <end position="744"/>
    </location>
</feature>
<dbReference type="FunFam" id="3.30.160.60:FF:003156">
    <property type="entry name" value="Uncharacterized protein, isoform B"/>
    <property type="match status" value="1"/>
</dbReference>
<dbReference type="OMA" id="TQCENRE"/>
<evidence type="ECO:0000256" key="6">
    <source>
        <dbReference type="ARBA" id="ARBA00023242"/>
    </source>
</evidence>
<reference evidence="11 12" key="1">
    <citation type="submission" date="2015-08" db="EMBL/GenBank/DDBJ databases">
        <title>Ancestral chromatin configuration constrains chromatin evolution on differentiating sex chromosomes in Drosophila.</title>
        <authorList>
            <person name="Zhou Q."/>
            <person name="Bachtrog D."/>
        </authorList>
    </citation>
    <scope>NUCLEOTIDE SEQUENCE [LARGE SCALE GENOMIC DNA]</scope>
    <source>
        <tissue evidence="11">Whole larvae</tissue>
    </source>
</reference>
<evidence type="ECO:0000256" key="3">
    <source>
        <dbReference type="ARBA" id="ARBA00022737"/>
    </source>
</evidence>
<feature type="binding site" evidence="8">
    <location>
        <position position="63"/>
    </location>
    <ligand>
        <name>Zn(2+)</name>
        <dbReference type="ChEBI" id="CHEBI:29105"/>
    </ligand>
</feature>
<feature type="binding site" evidence="8">
    <location>
        <position position="10"/>
    </location>
    <ligand>
        <name>Zn(2+)</name>
        <dbReference type="ChEBI" id="CHEBI:29105"/>
    </ligand>
</feature>
<dbReference type="Gene3D" id="3.30.160.60">
    <property type="entry name" value="Classic Zinc Finger"/>
    <property type="match status" value="10"/>
</dbReference>
<feature type="domain" description="C2H2-type" evidence="9">
    <location>
        <begin position="693"/>
        <end position="720"/>
    </location>
</feature>
<dbReference type="FunFam" id="3.30.160.60:FF:000512">
    <property type="entry name" value="zinc finger protein 197 isoform X1"/>
    <property type="match status" value="1"/>
</dbReference>
<dbReference type="SUPFAM" id="SSF57716">
    <property type="entry name" value="Glucocorticoid receptor-like (DNA-binding domain)"/>
    <property type="match status" value="1"/>
</dbReference>
<feature type="domain" description="C2H2-type" evidence="9">
    <location>
        <begin position="183"/>
        <end position="210"/>
    </location>
</feature>
<feature type="domain" description="C2H2-type" evidence="9">
    <location>
        <begin position="211"/>
        <end position="238"/>
    </location>
</feature>
<dbReference type="InterPro" id="IPR012934">
    <property type="entry name" value="Znf_AD"/>
</dbReference>